<feature type="region of interest" description="Disordered" evidence="1">
    <location>
        <begin position="494"/>
        <end position="539"/>
    </location>
</feature>
<evidence type="ECO:0000313" key="3">
    <source>
        <dbReference type="EMBL" id="QDS95455.1"/>
    </source>
</evidence>
<reference evidence="3 4" key="1">
    <citation type="submission" date="2019-02" db="EMBL/GenBank/DDBJ databases">
        <title>Deep-cultivation of Planctomycetes and their phenomic and genomic characterization uncovers novel biology.</title>
        <authorList>
            <person name="Wiegand S."/>
            <person name="Jogler M."/>
            <person name="Boedeker C."/>
            <person name="Pinto D."/>
            <person name="Vollmers J."/>
            <person name="Rivas-Marin E."/>
            <person name="Kohn T."/>
            <person name="Peeters S.H."/>
            <person name="Heuer A."/>
            <person name="Rast P."/>
            <person name="Oberbeckmann S."/>
            <person name="Bunk B."/>
            <person name="Jeske O."/>
            <person name="Meyerdierks A."/>
            <person name="Storesund J.E."/>
            <person name="Kallscheuer N."/>
            <person name="Luecker S."/>
            <person name="Lage O.M."/>
            <person name="Pohl T."/>
            <person name="Merkel B.J."/>
            <person name="Hornburger P."/>
            <person name="Mueller R.-W."/>
            <person name="Bruemmer F."/>
            <person name="Labrenz M."/>
            <person name="Spormann A.M."/>
            <person name="Op den Camp H."/>
            <person name="Overmann J."/>
            <person name="Amann R."/>
            <person name="Jetten M.S.M."/>
            <person name="Mascher T."/>
            <person name="Medema M.H."/>
            <person name="Devos D.P."/>
            <person name="Kaster A.-K."/>
            <person name="Ovreas L."/>
            <person name="Rohde M."/>
            <person name="Galperin M.Y."/>
            <person name="Jogler C."/>
        </authorList>
    </citation>
    <scope>NUCLEOTIDE SEQUENCE [LARGE SCALE GENOMIC DNA]</scope>
    <source>
        <strain evidence="3 4">FF011L</strain>
    </source>
</reference>
<keyword evidence="4" id="KW-1185">Reference proteome</keyword>
<evidence type="ECO:0000313" key="4">
    <source>
        <dbReference type="Proteomes" id="UP000320672"/>
    </source>
</evidence>
<dbReference type="InterPro" id="IPR038610">
    <property type="entry name" value="FliK-like_C_sf"/>
</dbReference>
<dbReference type="Gene3D" id="3.30.750.140">
    <property type="match status" value="1"/>
</dbReference>
<feature type="compositionally biased region" description="Low complexity" evidence="1">
    <location>
        <begin position="382"/>
        <end position="391"/>
    </location>
</feature>
<keyword evidence="3" id="KW-0282">Flagellum</keyword>
<evidence type="ECO:0000256" key="1">
    <source>
        <dbReference type="SAM" id="MobiDB-lite"/>
    </source>
</evidence>
<keyword evidence="3" id="KW-0969">Cilium</keyword>
<feature type="region of interest" description="Disordered" evidence="1">
    <location>
        <begin position="346"/>
        <end position="395"/>
    </location>
</feature>
<dbReference type="Pfam" id="PF02120">
    <property type="entry name" value="Flg_hook"/>
    <property type="match status" value="1"/>
</dbReference>
<feature type="region of interest" description="Disordered" evidence="1">
    <location>
        <begin position="55"/>
        <end position="308"/>
    </location>
</feature>
<feature type="compositionally biased region" description="Low complexity" evidence="1">
    <location>
        <begin position="55"/>
        <end position="71"/>
    </location>
</feature>
<keyword evidence="3" id="KW-0966">Cell projection</keyword>
<dbReference type="RefSeq" id="WP_145353603.1">
    <property type="nucleotide sequence ID" value="NZ_CP036262.1"/>
</dbReference>
<dbReference type="EMBL" id="CP036262">
    <property type="protein sequence ID" value="QDS95455.1"/>
    <property type="molecule type" value="Genomic_DNA"/>
</dbReference>
<dbReference type="CDD" id="cd17470">
    <property type="entry name" value="T3SS_Flik_C"/>
    <property type="match status" value="1"/>
</dbReference>
<name>A0A517MKN5_9BACT</name>
<evidence type="ECO:0000259" key="2">
    <source>
        <dbReference type="Pfam" id="PF02120"/>
    </source>
</evidence>
<dbReference type="OrthoDB" id="292717at2"/>
<dbReference type="KEGG" id="rml:FF011L_42510"/>
<feature type="compositionally biased region" description="Polar residues" evidence="1">
    <location>
        <begin position="355"/>
        <end position="381"/>
    </location>
</feature>
<dbReference type="InterPro" id="IPR021136">
    <property type="entry name" value="Flagellar_hook_control-like_C"/>
</dbReference>
<organism evidence="3 4">
    <name type="scientific">Roseimaritima multifibrata</name>
    <dbReference type="NCBI Taxonomy" id="1930274"/>
    <lineage>
        <taxon>Bacteria</taxon>
        <taxon>Pseudomonadati</taxon>
        <taxon>Planctomycetota</taxon>
        <taxon>Planctomycetia</taxon>
        <taxon>Pirellulales</taxon>
        <taxon>Pirellulaceae</taxon>
        <taxon>Roseimaritima</taxon>
    </lineage>
</organism>
<proteinExistence type="predicted"/>
<protein>
    <submittedName>
        <fullName evidence="3">Flagellar hook-length control protein FliK</fullName>
    </submittedName>
</protein>
<feature type="compositionally biased region" description="Basic and acidic residues" evidence="1">
    <location>
        <begin position="250"/>
        <end position="275"/>
    </location>
</feature>
<feature type="compositionally biased region" description="Polar residues" evidence="1">
    <location>
        <begin position="511"/>
        <end position="525"/>
    </location>
</feature>
<dbReference type="Proteomes" id="UP000320672">
    <property type="component" value="Chromosome"/>
</dbReference>
<feature type="compositionally biased region" description="Acidic residues" evidence="1">
    <location>
        <begin position="134"/>
        <end position="144"/>
    </location>
</feature>
<feature type="compositionally biased region" description="Acidic residues" evidence="1">
    <location>
        <begin position="117"/>
        <end position="128"/>
    </location>
</feature>
<feature type="domain" description="Flagellar hook-length control protein-like C-terminal" evidence="2">
    <location>
        <begin position="418"/>
        <end position="490"/>
    </location>
</feature>
<accession>A0A517MKN5</accession>
<sequence>MNTSNSLDHQQALSLRGPSAFSTRSLQAISSGSGQSSVGDGFAELFQVVASATSVTANSASSSLAPSSDSVEASEEASDVDDEEQDSVAVRPSADSASQNETPVVGIAAAANTANDQEAEQEPEEDADVGAAEELTDESNDSEDPTTKEAAVDAEMLLVPEGEASPERASESSAEVPGEETLVSATLGKETDSKASIEGPITGDQTAELAATADSEVTDESGKVAPSAESTDGESPAGFAGKVEVDPDGGSDRRRQGGREKGKRGLEKTPADARAIEGSPQPSGSPDEVSAAAQSSGKPIPSGLLNGAIPVDAAGDLEVQAPPPVVAATPIASAQVAAAGAALQATTNGRKDASGKTSLVKSSGAETEAIQNTNATSDRLNTATKGTAGAKQADGPRVADRALLVQRVSKAFQRLGVDGGQIRIRLHPQELGGVQLQLSMQGSRMNAQVVAETELARSLINEHLPELKQRLADQGIQVERFDVRLDGEQTAAQNRDFAEQQSSSEQRQASGKSAASQSRNLSSGQPAVDGPPPPKAVRSVIDAAKFKSVDLVG</sequence>
<dbReference type="AlphaFoldDB" id="A0A517MKN5"/>
<gene>
    <name evidence="3" type="ORF">FF011L_42510</name>
</gene>
<feature type="compositionally biased region" description="Acidic residues" evidence="1">
    <location>
        <begin position="72"/>
        <end position="86"/>
    </location>
</feature>
<feature type="compositionally biased region" description="Low complexity" evidence="1">
    <location>
        <begin position="499"/>
        <end position="510"/>
    </location>
</feature>